<dbReference type="GO" id="GO:0031272">
    <property type="term" value="P:regulation of pseudopodium assembly"/>
    <property type="evidence" value="ECO:0007669"/>
    <property type="project" value="UniProtKB-ARBA"/>
</dbReference>
<dbReference type="PANTHER" id="PTHR11668">
    <property type="entry name" value="SERINE/THREONINE PROTEIN PHOSPHATASE"/>
    <property type="match status" value="1"/>
</dbReference>
<protein>
    <recommendedName>
        <fullName evidence="10">Serine/threonine-protein phosphatase</fullName>
        <ecNumber evidence="10">3.1.3.16</ecNumber>
    </recommendedName>
</protein>
<evidence type="ECO:0000256" key="2">
    <source>
        <dbReference type="ARBA" id="ARBA00022723"/>
    </source>
</evidence>
<accession>A0AAV5T6V3</accession>
<dbReference type="GO" id="GO:0031143">
    <property type="term" value="C:pseudopodium"/>
    <property type="evidence" value="ECO:0007669"/>
    <property type="project" value="UniProtKB-SubCell"/>
</dbReference>
<dbReference type="FunFam" id="3.60.21.10:FF:000026">
    <property type="entry name" value="Serine/threonine-protein phosphatase"/>
    <property type="match status" value="1"/>
</dbReference>
<dbReference type="InterPro" id="IPR006186">
    <property type="entry name" value="Ser/Thr-sp_prot-phosphatase"/>
</dbReference>
<dbReference type="GO" id="GO:0000785">
    <property type="term" value="C:chromatin"/>
    <property type="evidence" value="ECO:0007669"/>
    <property type="project" value="UniProtKB-ARBA"/>
</dbReference>
<evidence type="ECO:0000256" key="6">
    <source>
        <dbReference type="ARBA" id="ARBA00037818"/>
    </source>
</evidence>
<comment type="caution">
    <text evidence="12">The sequence shown here is derived from an EMBL/GenBank/DDBJ whole genome shotgun (WGS) entry which is preliminary data.</text>
</comment>
<dbReference type="SMART" id="SM00156">
    <property type="entry name" value="PP2Ac"/>
    <property type="match status" value="1"/>
</dbReference>
<keyword evidence="5" id="KW-0464">Manganese</keyword>
<reference evidence="12" key="1">
    <citation type="submission" date="2023-10" db="EMBL/GenBank/DDBJ databases">
        <title>Genome assembly of Pristionchus species.</title>
        <authorList>
            <person name="Yoshida K."/>
            <person name="Sommer R.J."/>
        </authorList>
    </citation>
    <scope>NUCLEOTIDE SEQUENCE</scope>
    <source>
        <strain evidence="12">RS0144</strain>
    </source>
</reference>
<comment type="catalytic activity">
    <reaction evidence="8 10">
        <text>O-phospho-L-threonyl-[protein] + H2O = L-threonyl-[protein] + phosphate</text>
        <dbReference type="Rhea" id="RHEA:47004"/>
        <dbReference type="Rhea" id="RHEA-COMP:11060"/>
        <dbReference type="Rhea" id="RHEA-COMP:11605"/>
        <dbReference type="ChEBI" id="CHEBI:15377"/>
        <dbReference type="ChEBI" id="CHEBI:30013"/>
        <dbReference type="ChEBI" id="CHEBI:43474"/>
        <dbReference type="ChEBI" id="CHEBI:61977"/>
        <dbReference type="EC" id="3.1.3.16"/>
    </reaction>
</comment>
<dbReference type="Pfam" id="PF00149">
    <property type="entry name" value="Metallophos"/>
    <property type="match status" value="1"/>
</dbReference>
<organism evidence="12 13">
    <name type="scientific">Pristionchus entomophagus</name>
    <dbReference type="NCBI Taxonomy" id="358040"/>
    <lineage>
        <taxon>Eukaryota</taxon>
        <taxon>Metazoa</taxon>
        <taxon>Ecdysozoa</taxon>
        <taxon>Nematoda</taxon>
        <taxon>Chromadorea</taxon>
        <taxon>Rhabditida</taxon>
        <taxon>Rhabditina</taxon>
        <taxon>Diplogasteromorpha</taxon>
        <taxon>Diplogasteroidea</taxon>
        <taxon>Neodiplogasteridae</taxon>
        <taxon>Pristionchus</taxon>
    </lineage>
</organism>
<evidence type="ECO:0000256" key="4">
    <source>
        <dbReference type="ARBA" id="ARBA00022912"/>
    </source>
</evidence>
<evidence type="ECO:0000259" key="11">
    <source>
        <dbReference type="PROSITE" id="PS00125"/>
    </source>
</evidence>
<sequence length="327" mass="37311">MQATELSSMIDKVLSVNDRTQPSLTNCITEESIQKLLVMARQVFLSQPMMLEVEPPMQVCADIHGQYSDLLRIFAKIGWPPDRSYLFLGDYVDRGRQQLEVIILLTAYKCKYAEQFFMLRGNHECRPVNRVYGFFEEVKRRYSVRLYEDFQDLFNVMPLTALIGSRIFCMHGGLSPDIRSWTDLRDIKRPLEMGETGLAVDLLWSDPEENTSGWQESSRGISFTFGADIVQAFCEKMDVDLVARGHQVVMDGYEFFAGRLLVTIFSAPRYCGEFDNKAASMNVAAGLLCSFTVLKPTGQLKIRVPKDRLKSRGRKGEDVYPKMSAEN</sequence>
<dbReference type="GO" id="GO:0046872">
    <property type="term" value="F:metal ion binding"/>
    <property type="evidence" value="ECO:0007669"/>
    <property type="project" value="UniProtKB-KW"/>
</dbReference>
<evidence type="ECO:0000256" key="9">
    <source>
        <dbReference type="ARBA" id="ARBA00054219"/>
    </source>
</evidence>
<dbReference type="GO" id="GO:0018991">
    <property type="term" value="P:egg-laying behavior"/>
    <property type="evidence" value="ECO:0007669"/>
    <property type="project" value="UniProtKB-ARBA"/>
</dbReference>
<dbReference type="SUPFAM" id="SSF56300">
    <property type="entry name" value="Metallo-dependent phosphatases"/>
    <property type="match status" value="1"/>
</dbReference>
<dbReference type="AlphaFoldDB" id="A0AAV5T6V3"/>
<evidence type="ECO:0000313" key="12">
    <source>
        <dbReference type="EMBL" id="GMS89399.1"/>
    </source>
</evidence>
<keyword evidence="2" id="KW-0479">Metal-binding</keyword>
<dbReference type="EMBL" id="BTSX01000003">
    <property type="protein sequence ID" value="GMS89399.1"/>
    <property type="molecule type" value="Genomic_DNA"/>
</dbReference>
<dbReference type="PRINTS" id="PR00114">
    <property type="entry name" value="STPHPHTASE"/>
</dbReference>
<dbReference type="Proteomes" id="UP001432027">
    <property type="component" value="Unassembled WGS sequence"/>
</dbReference>
<keyword evidence="3 10" id="KW-0378">Hydrolase</keyword>
<evidence type="ECO:0000256" key="7">
    <source>
        <dbReference type="ARBA" id="ARBA00047761"/>
    </source>
</evidence>
<dbReference type="GO" id="GO:0004722">
    <property type="term" value="F:protein serine/threonine phosphatase activity"/>
    <property type="evidence" value="ECO:0007669"/>
    <property type="project" value="UniProtKB-EC"/>
</dbReference>
<keyword evidence="4" id="KW-0904">Protein phosphatase</keyword>
<dbReference type="InterPro" id="IPR004843">
    <property type="entry name" value="Calcineurin-like_PHP"/>
</dbReference>
<evidence type="ECO:0000256" key="10">
    <source>
        <dbReference type="RuleBase" id="RU004273"/>
    </source>
</evidence>
<proteinExistence type="inferred from homology"/>
<comment type="catalytic activity">
    <reaction evidence="7">
        <text>O-phospho-L-seryl-[protein] + H2O = L-seryl-[protein] + phosphate</text>
        <dbReference type="Rhea" id="RHEA:20629"/>
        <dbReference type="Rhea" id="RHEA-COMP:9863"/>
        <dbReference type="Rhea" id="RHEA-COMP:11604"/>
        <dbReference type="ChEBI" id="CHEBI:15377"/>
        <dbReference type="ChEBI" id="CHEBI:29999"/>
        <dbReference type="ChEBI" id="CHEBI:43474"/>
        <dbReference type="ChEBI" id="CHEBI:83421"/>
        <dbReference type="EC" id="3.1.3.16"/>
    </reaction>
</comment>
<gene>
    <name evidence="12" type="ORF">PENTCL1PPCAC_11574</name>
</gene>
<dbReference type="InterPro" id="IPR050341">
    <property type="entry name" value="PP1_catalytic_subunit"/>
</dbReference>
<dbReference type="GO" id="GO:0007060">
    <property type="term" value="P:male meiosis chromosome segregation"/>
    <property type="evidence" value="ECO:0007669"/>
    <property type="project" value="UniProtKB-ARBA"/>
</dbReference>
<dbReference type="GO" id="GO:0005737">
    <property type="term" value="C:cytoplasm"/>
    <property type="evidence" value="ECO:0007669"/>
    <property type="project" value="TreeGrafter"/>
</dbReference>
<comment type="similarity">
    <text evidence="1 10">Belongs to the PPP phosphatase family.</text>
</comment>
<evidence type="ECO:0000256" key="3">
    <source>
        <dbReference type="ARBA" id="ARBA00022801"/>
    </source>
</evidence>
<feature type="domain" description="Serine/threonine specific protein phosphatases" evidence="11">
    <location>
        <begin position="119"/>
        <end position="124"/>
    </location>
</feature>
<evidence type="ECO:0000256" key="5">
    <source>
        <dbReference type="ARBA" id="ARBA00023211"/>
    </source>
</evidence>
<evidence type="ECO:0000256" key="1">
    <source>
        <dbReference type="ARBA" id="ARBA00008294"/>
    </source>
</evidence>
<dbReference type="EC" id="3.1.3.16" evidence="10"/>
<comment type="subcellular location">
    <subcellularLocation>
        <location evidence="6">Cell projection</location>
        <location evidence="6">Pseudopodium</location>
    </subcellularLocation>
</comment>
<keyword evidence="13" id="KW-1185">Reference proteome</keyword>
<dbReference type="InterPro" id="IPR031675">
    <property type="entry name" value="STPPase_N"/>
</dbReference>
<dbReference type="PROSITE" id="PS00125">
    <property type="entry name" value="SER_THR_PHOSPHATASE"/>
    <property type="match status" value="1"/>
</dbReference>
<comment type="function">
    <text evidence="9">Probable phosphatase which plays a redundant role with gsp-4 in spermatogenesis by regulating sister chromatid segregation during meiosis. In addition, involved in sperm motility by controlling the dynamic disassembly of major sperm proteins (MSP) in the spermatozoan pseudopodium.</text>
</comment>
<dbReference type="Pfam" id="PF16891">
    <property type="entry name" value="STPPase_N"/>
    <property type="match status" value="1"/>
</dbReference>
<evidence type="ECO:0000256" key="8">
    <source>
        <dbReference type="ARBA" id="ARBA00048336"/>
    </source>
</evidence>
<name>A0AAV5T6V3_9BILA</name>
<dbReference type="InterPro" id="IPR029052">
    <property type="entry name" value="Metallo-depent_PP-like"/>
</dbReference>
<dbReference type="Gene3D" id="3.60.21.10">
    <property type="match status" value="1"/>
</dbReference>
<dbReference type="GO" id="GO:0097723">
    <property type="term" value="P:amoeboid sperm motility"/>
    <property type="evidence" value="ECO:0007669"/>
    <property type="project" value="UniProtKB-ARBA"/>
</dbReference>
<dbReference type="GO" id="GO:0005634">
    <property type="term" value="C:nucleus"/>
    <property type="evidence" value="ECO:0007669"/>
    <property type="project" value="TreeGrafter"/>
</dbReference>
<evidence type="ECO:0000313" key="13">
    <source>
        <dbReference type="Proteomes" id="UP001432027"/>
    </source>
</evidence>
<dbReference type="PANTHER" id="PTHR11668:SF498">
    <property type="entry name" value="SERINE_THREONINE-PROTEIN PHOSPHATASE"/>
    <property type="match status" value="1"/>
</dbReference>